<comment type="caution">
    <text evidence="1">The sequence shown here is derived from an EMBL/GenBank/DDBJ whole genome shotgun (WGS) entry which is preliminary data.</text>
</comment>
<dbReference type="EMBL" id="CAJNNW010017846">
    <property type="protein sequence ID" value="CAE8661731.1"/>
    <property type="molecule type" value="Genomic_DNA"/>
</dbReference>
<protein>
    <submittedName>
        <fullName evidence="1">Uncharacterized protein</fullName>
    </submittedName>
</protein>
<reference evidence="1" key="1">
    <citation type="submission" date="2021-02" db="EMBL/GenBank/DDBJ databases">
        <authorList>
            <person name="Dougan E. K."/>
            <person name="Rhodes N."/>
            <person name="Thang M."/>
            <person name="Chan C."/>
        </authorList>
    </citation>
    <scope>NUCLEOTIDE SEQUENCE</scope>
</reference>
<evidence type="ECO:0000313" key="2">
    <source>
        <dbReference type="Proteomes" id="UP000626109"/>
    </source>
</evidence>
<evidence type="ECO:0000313" key="1">
    <source>
        <dbReference type="EMBL" id="CAE8661731.1"/>
    </source>
</evidence>
<accession>A0A813J0H3</accession>
<organism evidence="1 2">
    <name type="scientific">Polarella glacialis</name>
    <name type="common">Dinoflagellate</name>
    <dbReference type="NCBI Taxonomy" id="89957"/>
    <lineage>
        <taxon>Eukaryota</taxon>
        <taxon>Sar</taxon>
        <taxon>Alveolata</taxon>
        <taxon>Dinophyceae</taxon>
        <taxon>Suessiales</taxon>
        <taxon>Suessiaceae</taxon>
        <taxon>Polarella</taxon>
    </lineage>
</organism>
<dbReference type="AlphaFoldDB" id="A0A813J0H3"/>
<dbReference type="Proteomes" id="UP000626109">
    <property type="component" value="Unassembled WGS sequence"/>
</dbReference>
<dbReference type="SUPFAM" id="SSF56219">
    <property type="entry name" value="DNase I-like"/>
    <property type="match status" value="1"/>
</dbReference>
<feature type="non-terminal residue" evidence="1">
    <location>
        <position position="1"/>
    </location>
</feature>
<gene>
    <name evidence="1" type="ORF">PGLA2088_LOCUS14624</name>
</gene>
<proteinExistence type="predicted"/>
<dbReference type="Gene3D" id="3.60.10.10">
    <property type="entry name" value="Endonuclease/exonuclease/phosphatase"/>
    <property type="match status" value="1"/>
</dbReference>
<name>A0A813J0H3_POLGL</name>
<sequence>MTAPTDAASPRAAVVVCSDLNSLPGSAAYEVMRSRFLDAGLSPGGPDGDDAAGYPAGSFTSMKPDVYYLARPKELKNERFAQDQWHRQEGRQEVIDYIFYDPGLLELEAAAKLPRLDLDMQDMSGGPAKRARLGPGADKGLYGYWAGGWALSPASAADHEEHRLNTAWRPCRTKGQLQLGLPNRRNLGRVAIVR</sequence>
<dbReference type="InterPro" id="IPR036691">
    <property type="entry name" value="Endo/exonu/phosph_ase_sf"/>
</dbReference>